<dbReference type="STRING" id="1231392.OCGS_2404"/>
<keyword evidence="2" id="KW-1185">Reference proteome</keyword>
<dbReference type="eggNOG" id="COG0463">
    <property type="taxonomic scope" value="Bacteria"/>
</dbReference>
<evidence type="ECO:0000313" key="2">
    <source>
        <dbReference type="Proteomes" id="UP000006765"/>
    </source>
</evidence>
<dbReference type="Pfam" id="PF13704">
    <property type="entry name" value="Glyco_tranf_2_4"/>
    <property type="match status" value="1"/>
</dbReference>
<gene>
    <name evidence="1" type="ORF">OCGS_2404</name>
</gene>
<protein>
    <recommendedName>
        <fullName evidence="3">Glycosyl transferase family 2</fullName>
    </recommendedName>
</protein>
<sequence length="341" mass="37006">MTRDAILRAAEAEVSVARNAPLPRPGLPMVTLVRNEMALLPPFLAHYRDLGIGHFFILDDASDDGTAAYLGAQDDVSLIVSPHRYGDPVTQADYPYAGPVRPGMRRNNLWKSLLLARFVGEGWAAQCDADEFIHLPPGTDLADVADRLDAQGANAVWAAMIDLYPRQARDVLGGGAADPAYFFDGTRHVTLSGRRVPRHRYESARHRLAVTAGVARPLPFHRRMQLRLVGRSQGPSGTLVKQPLVRWHPQARHLTAHVTTLDRPSRSVLLPLAHYYYHHGTGAKLDGILASGGYNKGNAAYRRLAAVLTALDGRGIPLTCPLSRPLDGYAGFAATGNAAGL</sequence>
<accession>K2HAK7</accession>
<reference evidence="1 2" key="1">
    <citation type="journal article" date="2012" name="J. Bacteriol.">
        <title>Draft Genome Sequence of Oceaniovalibus guishaninsula JLT2003T.</title>
        <authorList>
            <person name="Tang K."/>
            <person name="Liu K."/>
            <person name="Jiao N."/>
        </authorList>
    </citation>
    <scope>NUCLEOTIDE SEQUENCE [LARGE SCALE GENOMIC DNA]</scope>
    <source>
        <strain evidence="1 2">JLT2003</strain>
    </source>
</reference>
<evidence type="ECO:0000313" key="1">
    <source>
        <dbReference type="EMBL" id="EKE43672.1"/>
    </source>
</evidence>
<dbReference type="RefSeq" id="WP_007427556.1">
    <property type="nucleotide sequence ID" value="NZ_AMGO01000052.1"/>
</dbReference>
<organism evidence="1 2">
    <name type="scientific">Oceaniovalibus guishaninsula JLT2003</name>
    <dbReference type="NCBI Taxonomy" id="1231392"/>
    <lineage>
        <taxon>Bacteria</taxon>
        <taxon>Pseudomonadati</taxon>
        <taxon>Pseudomonadota</taxon>
        <taxon>Alphaproteobacteria</taxon>
        <taxon>Rhodobacterales</taxon>
        <taxon>Roseobacteraceae</taxon>
        <taxon>Oceaniovalibus</taxon>
    </lineage>
</organism>
<evidence type="ECO:0008006" key="3">
    <source>
        <dbReference type="Google" id="ProtNLM"/>
    </source>
</evidence>
<dbReference type="OrthoDB" id="3010234at2"/>
<proteinExistence type="predicted"/>
<name>K2HAK7_9RHOB</name>
<dbReference type="EMBL" id="AMGO01000052">
    <property type="protein sequence ID" value="EKE43672.1"/>
    <property type="molecule type" value="Genomic_DNA"/>
</dbReference>
<dbReference type="AlphaFoldDB" id="K2HAK7"/>
<comment type="caution">
    <text evidence="1">The sequence shown here is derived from an EMBL/GenBank/DDBJ whole genome shotgun (WGS) entry which is preliminary data.</text>
</comment>
<dbReference type="Proteomes" id="UP000006765">
    <property type="component" value="Unassembled WGS sequence"/>
</dbReference>